<protein>
    <submittedName>
        <fullName evidence="2">Helix-turn-helix domain</fullName>
    </submittedName>
</protein>
<dbReference type="Gene3D" id="1.10.10.10">
    <property type="entry name" value="Winged helix-like DNA-binding domain superfamily/Winged helix DNA-binding domain"/>
    <property type="match status" value="1"/>
</dbReference>
<gene>
    <name evidence="2" type="ORF">FF36_01871</name>
</gene>
<sequence length="73" mass="8421">MSDDEMLRTSELSRLIKVPVGTLRQWRHRGFGPLGFRVGGTVVYRRSEVDRWLAEQERAERERAPYCAGRASA</sequence>
<evidence type="ECO:0000259" key="1">
    <source>
        <dbReference type="Pfam" id="PF12728"/>
    </source>
</evidence>
<dbReference type="Proteomes" id="UP000032545">
    <property type="component" value="Unassembled WGS sequence"/>
</dbReference>
<reference evidence="2 3" key="2">
    <citation type="journal article" date="2016" name="Genome Announc.">
        <title>Permanent Draft Genome Sequences for Two Variants of Frankia sp. Strain CpI1, the First Frankia Strain Isolated from Root Nodules of Comptonia peregrina.</title>
        <authorList>
            <person name="Oshone R."/>
            <person name="Hurst S.G.IV."/>
            <person name="Abebe-Akele F."/>
            <person name="Simpson S."/>
            <person name="Morris K."/>
            <person name="Thomas W.K."/>
            <person name="Tisa L.S."/>
        </authorList>
    </citation>
    <scope>NUCLEOTIDE SEQUENCE [LARGE SCALE GENOMIC DNA]</scope>
    <source>
        <strain evidence="3">CpI1-S</strain>
    </source>
</reference>
<name>A0A0D8BHR5_9ACTN</name>
<dbReference type="InterPro" id="IPR036388">
    <property type="entry name" value="WH-like_DNA-bd_sf"/>
</dbReference>
<proteinExistence type="predicted"/>
<dbReference type="EMBL" id="JYFN01000011">
    <property type="protein sequence ID" value="KJE23686.1"/>
    <property type="molecule type" value="Genomic_DNA"/>
</dbReference>
<dbReference type="RefSeq" id="WP_242418618.1">
    <property type="nucleotide sequence ID" value="NZ_JYFN01000011.1"/>
</dbReference>
<feature type="domain" description="Helix-turn-helix" evidence="1">
    <location>
        <begin position="6"/>
        <end position="56"/>
    </location>
</feature>
<evidence type="ECO:0000313" key="2">
    <source>
        <dbReference type="EMBL" id="KJE23686.1"/>
    </source>
</evidence>
<organism evidence="2 3">
    <name type="scientific">Frankia torreyi</name>
    <dbReference type="NCBI Taxonomy" id="1856"/>
    <lineage>
        <taxon>Bacteria</taxon>
        <taxon>Bacillati</taxon>
        <taxon>Actinomycetota</taxon>
        <taxon>Actinomycetes</taxon>
        <taxon>Frankiales</taxon>
        <taxon>Frankiaceae</taxon>
        <taxon>Frankia</taxon>
    </lineage>
</organism>
<comment type="caution">
    <text evidence="2">The sequence shown here is derived from an EMBL/GenBank/DDBJ whole genome shotgun (WGS) entry which is preliminary data.</text>
</comment>
<dbReference type="AlphaFoldDB" id="A0A0D8BHR5"/>
<reference evidence="3" key="1">
    <citation type="submission" date="2015-02" db="EMBL/GenBank/DDBJ databases">
        <title>Draft Genome of Frankia sp. CpI1-S.</title>
        <authorList>
            <person name="Oshone R.T."/>
            <person name="Ngom M."/>
            <person name="Ghodhbane-Gtari F."/>
            <person name="Gtari M."/>
            <person name="Morris K."/>
            <person name="Thomas K."/>
            <person name="Sen A."/>
            <person name="Tisa L.S."/>
        </authorList>
    </citation>
    <scope>NUCLEOTIDE SEQUENCE [LARGE SCALE GENOMIC DNA]</scope>
    <source>
        <strain evidence="3">CpI1-S</strain>
    </source>
</reference>
<dbReference type="InterPro" id="IPR009061">
    <property type="entry name" value="DNA-bd_dom_put_sf"/>
</dbReference>
<dbReference type="InterPro" id="IPR041657">
    <property type="entry name" value="HTH_17"/>
</dbReference>
<dbReference type="Pfam" id="PF12728">
    <property type="entry name" value="HTH_17"/>
    <property type="match status" value="1"/>
</dbReference>
<keyword evidence="3" id="KW-1185">Reference proteome</keyword>
<dbReference type="PATRIC" id="fig|1502723.3.peg.599"/>
<dbReference type="SUPFAM" id="SSF46955">
    <property type="entry name" value="Putative DNA-binding domain"/>
    <property type="match status" value="1"/>
</dbReference>
<evidence type="ECO:0000313" key="3">
    <source>
        <dbReference type="Proteomes" id="UP000032545"/>
    </source>
</evidence>
<accession>A0A0D8BHR5</accession>